<dbReference type="EMBL" id="CAJNXB010000128">
    <property type="protein sequence ID" value="CAF3028267.1"/>
    <property type="molecule type" value="Genomic_DNA"/>
</dbReference>
<dbReference type="OrthoDB" id="10135240at2759"/>
<dbReference type="EMBL" id="CAJNYV010001127">
    <property type="protein sequence ID" value="CAF3406087.1"/>
    <property type="molecule type" value="Genomic_DNA"/>
</dbReference>
<evidence type="ECO:0000313" key="3">
    <source>
        <dbReference type="EMBL" id="CAF3370736.1"/>
    </source>
</evidence>
<evidence type="ECO:0000313" key="4">
    <source>
        <dbReference type="EMBL" id="CAF3376754.1"/>
    </source>
</evidence>
<proteinExistence type="predicted"/>
<feature type="signal peptide" evidence="1">
    <location>
        <begin position="1"/>
        <end position="23"/>
    </location>
</feature>
<dbReference type="Proteomes" id="UP000663872">
    <property type="component" value="Unassembled WGS sequence"/>
</dbReference>
<dbReference type="EMBL" id="CAJNYT010000841">
    <property type="protein sequence ID" value="CAF3376754.1"/>
    <property type="molecule type" value="Genomic_DNA"/>
</dbReference>
<dbReference type="AlphaFoldDB" id="A0A817LXD1"/>
<dbReference type="EMBL" id="CAJNYD010003595">
    <property type="protein sequence ID" value="CAF3523586.1"/>
    <property type="molecule type" value="Genomic_DNA"/>
</dbReference>
<dbReference type="Proteomes" id="UP000663865">
    <property type="component" value="Unassembled WGS sequence"/>
</dbReference>
<feature type="chain" id="PRO_5044132210" evidence="1">
    <location>
        <begin position="24"/>
        <end position="88"/>
    </location>
</feature>
<sequence>MKSWHQCLSILVVFIFYVLSAEAHPLSYAQEQRSFLLCHLSPVSCKRSLSNTEEIENLLTMNIEDALSICTALNKPLWNCFNNHYTLK</sequence>
<evidence type="ECO:0000313" key="6">
    <source>
        <dbReference type="EMBL" id="CAF3523586.1"/>
    </source>
</evidence>
<accession>A0A817LXD1</accession>
<dbReference type="Proteomes" id="UP000663869">
    <property type="component" value="Unassembled WGS sequence"/>
</dbReference>
<protein>
    <submittedName>
        <fullName evidence="2">Uncharacterized protein</fullName>
    </submittedName>
</protein>
<evidence type="ECO:0000256" key="1">
    <source>
        <dbReference type="SAM" id="SignalP"/>
    </source>
</evidence>
<evidence type="ECO:0000313" key="2">
    <source>
        <dbReference type="EMBL" id="CAF3028267.1"/>
    </source>
</evidence>
<name>A0A817LXD1_9BILA</name>
<keyword evidence="1" id="KW-0732">Signal</keyword>
<dbReference type="EMBL" id="CAJNYU010000523">
    <property type="protein sequence ID" value="CAF3370736.1"/>
    <property type="molecule type" value="Genomic_DNA"/>
</dbReference>
<reference evidence="2" key="1">
    <citation type="submission" date="2021-02" db="EMBL/GenBank/DDBJ databases">
        <authorList>
            <person name="Nowell W R."/>
        </authorList>
    </citation>
    <scope>NUCLEOTIDE SEQUENCE</scope>
</reference>
<dbReference type="Proteomes" id="UP000663833">
    <property type="component" value="Unassembled WGS sequence"/>
</dbReference>
<dbReference type="Proteomes" id="UP000663825">
    <property type="component" value="Unassembled WGS sequence"/>
</dbReference>
<organism evidence="2 7">
    <name type="scientific">Rotaria socialis</name>
    <dbReference type="NCBI Taxonomy" id="392032"/>
    <lineage>
        <taxon>Eukaryota</taxon>
        <taxon>Metazoa</taxon>
        <taxon>Spiralia</taxon>
        <taxon>Gnathifera</taxon>
        <taxon>Rotifera</taxon>
        <taxon>Eurotatoria</taxon>
        <taxon>Bdelloidea</taxon>
        <taxon>Philodinida</taxon>
        <taxon>Philodinidae</taxon>
        <taxon>Rotaria</taxon>
    </lineage>
</organism>
<comment type="caution">
    <text evidence="2">The sequence shown here is derived from an EMBL/GenBank/DDBJ whole genome shotgun (WGS) entry which is preliminary data.</text>
</comment>
<gene>
    <name evidence="3" type="ORF">FME351_LOCUS6311</name>
    <name evidence="4" type="ORF">GRG538_LOCUS7815</name>
    <name evidence="5" type="ORF">KIK155_LOCUS8593</name>
    <name evidence="6" type="ORF">LUA448_LOCUS26579</name>
    <name evidence="2" type="ORF">TIS948_LOCUS2829</name>
</gene>
<evidence type="ECO:0000313" key="5">
    <source>
        <dbReference type="EMBL" id="CAF3406087.1"/>
    </source>
</evidence>
<evidence type="ECO:0000313" key="7">
    <source>
        <dbReference type="Proteomes" id="UP000663825"/>
    </source>
</evidence>